<sequence length="173" mass="17930">METLRIILFALGAAIAYGILHDQVTAHLCVEYFTIAHPPVFPTESPFLLAIGWGVLATWWVGLPLGVMLAVAARLGRGNRLGLADLRPAILRLLGAMALCAAAAGAWGAWSVASGRSPVPGGWGPLLPAEIHVAFSAAAWAHLASYASGILGGLAVIGWTVWRRLLPPAGAAA</sequence>
<proteinExistence type="predicted"/>
<protein>
    <submittedName>
        <fullName evidence="2">Uncharacterized protein</fullName>
    </submittedName>
</protein>
<evidence type="ECO:0000313" key="2">
    <source>
        <dbReference type="EMBL" id="KGM32116.1"/>
    </source>
</evidence>
<gene>
    <name evidence="2" type="ORF">P409_23265</name>
</gene>
<feature type="transmembrane region" description="Helical" evidence="1">
    <location>
        <begin position="50"/>
        <end position="72"/>
    </location>
</feature>
<feature type="transmembrane region" description="Helical" evidence="1">
    <location>
        <begin position="93"/>
        <end position="113"/>
    </location>
</feature>
<evidence type="ECO:0000256" key="1">
    <source>
        <dbReference type="SAM" id="Phobius"/>
    </source>
</evidence>
<dbReference type="EMBL" id="JANX01000373">
    <property type="protein sequence ID" value="KGM32116.1"/>
    <property type="molecule type" value="Genomic_DNA"/>
</dbReference>
<keyword evidence="1" id="KW-0472">Membrane</keyword>
<accession>A0A0A0D044</accession>
<comment type="caution">
    <text evidence="2">The sequence shown here is derived from an EMBL/GenBank/DDBJ whole genome shotgun (WGS) entry which is preliminary data.</text>
</comment>
<reference evidence="2 3" key="1">
    <citation type="submission" date="2014-01" db="EMBL/GenBank/DDBJ databases">
        <title>Genome sequence determination for a cystic fibrosis isolate, Inquilinus limosus.</title>
        <authorList>
            <person name="Pino M."/>
            <person name="Di Conza J."/>
            <person name="Gutkind G."/>
        </authorList>
    </citation>
    <scope>NUCLEOTIDE SEQUENCE [LARGE SCALE GENOMIC DNA]</scope>
    <source>
        <strain evidence="2 3">MP06</strain>
    </source>
</reference>
<dbReference type="RefSeq" id="WP_034844327.1">
    <property type="nucleotide sequence ID" value="NZ_JANX01000373.1"/>
</dbReference>
<organism evidence="2 3">
    <name type="scientific">Inquilinus limosus MP06</name>
    <dbReference type="NCBI Taxonomy" id="1398085"/>
    <lineage>
        <taxon>Bacteria</taxon>
        <taxon>Pseudomonadati</taxon>
        <taxon>Pseudomonadota</taxon>
        <taxon>Alphaproteobacteria</taxon>
        <taxon>Rhodospirillales</taxon>
        <taxon>Rhodospirillaceae</taxon>
        <taxon>Inquilinus</taxon>
    </lineage>
</organism>
<feature type="transmembrane region" description="Helical" evidence="1">
    <location>
        <begin position="133"/>
        <end position="157"/>
    </location>
</feature>
<keyword evidence="1" id="KW-0812">Transmembrane</keyword>
<name>A0A0A0D044_9PROT</name>
<dbReference type="OrthoDB" id="6199135at2"/>
<evidence type="ECO:0000313" key="3">
    <source>
        <dbReference type="Proteomes" id="UP000029995"/>
    </source>
</evidence>
<dbReference type="Proteomes" id="UP000029995">
    <property type="component" value="Unassembled WGS sequence"/>
</dbReference>
<dbReference type="AlphaFoldDB" id="A0A0A0D044"/>
<keyword evidence="1" id="KW-1133">Transmembrane helix</keyword>